<sequence>ATAGAGGGTGSEAAEAAGAGFAAAAGSGEGTGFAAVAAASAAGAAGTAGTAAGAGAGTTGAEAGSGSGTRAAALSAPDAADAGLAATARALAGKQAAQFRQQARHRCVIRRACEGKAQRKRVGAPRLVVGMVNEHFDVFALGKRQSVRGRMDVRADGEPQEGQRQLFTQVFHQISNRAAGGLCSELVFHRLGIDGIKIYALLGGAGSVEVVQIGGAVGRRLFGSIGGNHDRLGRHGFHQWGVHVAYGHAAAADHDPVVVGAAQRREGRARRQALDRYLARLGLGTYRGNLCGAAAVIGLPAAGLPVLVSAEHLLGLDGERRTVSLIHLRADGFTQQCAAEAADQHRCGSPAARANAAADQHTSGAANDRADVFLVSPVGTRLLWRKREICRDGSAHRCDQAAFIPEEVRGLHTNSKRVTTSFMAVRRSAASALGRGLQRKPVPKIDHRPRHRCRNNARGPVELSTSPLALQLRQFLHDARCRLLAHQLLAHLALVVNDVGHREGFAFGEVVMLGGVLGQHSECDAECLAGALEVFTLQVVEIDTEDADVLIFQLLGQPVQFGDFRPARAAP</sequence>
<evidence type="ECO:0000313" key="2">
    <source>
        <dbReference type="EMBL" id="GFB18873.1"/>
    </source>
</evidence>
<feature type="compositionally biased region" description="Gly residues" evidence="1">
    <location>
        <begin position="52"/>
        <end position="67"/>
    </location>
</feature>
<gene>
    <name evidence="2" type="ORF">Tci_690844</name>
</gene>
<name>A0A699L3C6_TANCI</name>
<accession>A0A699L3C6</accession>
<reference evidence="2" key="1">
    <citation type="journal article" date="2019" name="Sci. Rep.">
        <title>Draft genome of Tanacetum cinerariifolium, the natural source of mosquito coil.</title>
        <authorList>
            <person name="Yamashiro T."/>
            <person name="Shiraishi A."/>
            <person name="Satake H."/>
            <person name="Nakayama K."/>
        </authorList>
    </citation>
    <scope>NUCLEOTIDE SEQUENCE</scope>
</reference>
<proteinExistence type="predicted"/>
<feature type="non-terminal residue" evidence="2">
    <location>
        <position position="571"/>
    </location>
</feature>
<protein>
    <submittedName>
        <fullName evidence="2">Uncharacterized protein</fullName>
    </submittedName>
</protein>
<evidence type="ECO:0000256" key="1">
    <source>
        <dbReference type="SAM" id="MobiDB-lite"/>
    </source>
</evidence>
<comment type="caution">
    <text evidence="2">The sequence shown here is derived from an EMBL/GenBank/DDBJ whole genome shotgun (WGS) entry which is preliminary data.</text>
</comment>
<organism evidence="2">
    <name type="scientific">Tanacetum cinerariifolium</name>
    <name type="common">Dalmatian daisy</name>
    <name type="synonym">Chrysanthemum cinerariifolium</name>
    <dbReference type="NCBI Taxonomy" id="118510"/>
    <lineage>
        <taxon>Eukaryota</taxon>
        <taxon>Viridiplantae</taxon>
        <taxon>Streptophyta</taxon>
        <taxon>Embryophyta</taxon>
        <taxon>Tracheophyta</taxon>
        <taxon>Spermatophyta</taxon>
        <taxon>Magnoliopsida</taxon>
        <taxon>eudicotyledons</taxon>
        <taxon>Gunneridae</taxon>
        <taxon>Pentapetalae</taxon>
        <taxon>asterids</taxon>
        <taxon>campanulids</taxon>
        <taxon>Asterales</taxon>
        <taxon>Asteraceae</taxon>
        <taxon>Asteroideae</taxon>
        <taxon>Anthemideae</taxon>
        <taxon>Anthemidinae</taxon>
        <taxon>Tanacetum</taxon>
    </lineage>
</organism>
<dbReference type="EMBL" id="BKCJ010571358">
    <property type="protein sequence ID" value="GFB18873.1"/>
    <property type="molecule type" value="Genomic_DNA"/>
</dbReference>
<dbReference type="AlphaFoldDB" id="A0A699L3C6"/>
<feature type="non-terminal residue" evidence="2">
    <location>
        <position position="1"/>
    </location>
</feature>
<feature type="region of interest" description="Disordered" evidence="1">
    <location>
        <begin position="51"/>
        <end position="71"/>
    </location>
</feature>